<dbReference type="Proteomes" id="UP001205105">
    <property type="component" value="Unassembled WGS sequence"/>
</dbReference>
<dbReference type="PANTHER" id="PTHR43646">
    <property type="entry name" value="GLYCOSYLTRANSFERASE"/>
    <property type="match status" value="1"/>
</dbReference>
<comment type="subcellular location">
    <subcellularLocation>
        <location evidence="1">Cell membrane</location>
    </subcellularLocation>
</comment>
<evidence type="ECO:0000313" key="7">
    <source>
        <dbReference type="EMBL" id="KAI7839606.1"/>
    </source>
</evidence>
<reference evidence="7" key="1">
    <citation type="submission" date="2020-11" db="EMBL/GenBank/DDBJ databases">
        <title>Chlorella ohadii genome sequencing and assembly.</title>
        <authorList>
            <person name="Murik O."/>
            <person name="Treves H."/>
            <person name="Kedem I."/>
            <person name="Shotland Y."/>
            <person name="Kaplan A."/>
        </authorList>
    </citation>
    <scope>NUCLEOTIDE SEQUENCE</scope>
    <source>
        <strain evidence="7">1</strain>
    </source>
</reference>
<dbReference type="InterPro" id="IPR026461">
    <property type="entry name" value="Trfase_2_rSAM/seldom_assoc"/>
</dbReference>
<dbReference type="PANTHER" id="PTHR43646:SF2">
    <property type="entry name" value="GLYCOSYLTRANSFERASE 2-LIKE DOMAIN-CONTAINING PROTEIN"/>
    <property type="match status" value="1"/>
</dbReference>
<dbReference type="InterPro" id="IPR029044">
    <property type="entry name" value="Nucleotide-diphossugar_trans"/>
</dbReference>
<keyword evidence="8" id="KW-1185">Reference proteome</keyword>
<keyword evidence="2" id="KW-1003">Cell membrane</keyword>
<evidence type="ECO:0000256" key="4">
    <source>
        <dbReference type="ARBA" id="ARBA00022679"/>
    </source>
</evidence>
<sequence length="345" mass="36924">MPGDGGYSSSSGSGGGGARLRCPSPLLCTAAGWAAVTEAWALLQYRGMRQRDEQRRADLFHAGGSSNAPQPAATVAAPGAVSIIVPALNEAAGIEPLLTYLQQSLQPEAAEIIVVDGGSSDATVAIAQRCGVRVVQAGRGRARQMNVGAAAAAGDILVFVHADARPPQQLVSLVRAALWQPGVVLGGFRPLIEYEGRPLRFFSANNTLKSYYLPLLLRPLSFLRGLRILFGDQTLFCRAADFRKAADIPSVQMRVGGYDSRLPIMEDADLCLRLHMAGPASQPGRRGRIVQINSPPNCTSGRRLVSWGQVHATVVHAIIGVSWYLGASPQQLVALYRRLYTDVYR</sequence>
<gene>
    <name evidence="7" type="ORF">COHA_006673</name>
</gene>
<name>A0AAD5DMC9_9CHLO</name>
<evidence type="ECO:0000313" key="8">
    <source>
        <dbReference type="Proteomes" id="UP001205105"/>
    </source>
</evidence>
<protein>
    <recommendedName>
        <fullName evidence="6">Glycosyltransferase 2-like domain-containing protein</fullName>
    </recommendedName>
</protein>
<evidence type="ECO:0000256" key="1">
    <source>
        <dbReference type="ARBA" id="ARBA00004236"/>
    </source>
</evidence>
<accession>A0AAD5DMC9</accession>
<dbReference type="EMBL" id="JADXDR010000097">
    <property type="protein sequence ID" value="KAI7839606.1"/>
    <property type="molecule type" value="Genomic_DNA"/>
</dbReference>
<dbReference type="Gene3D" id="3.90.550.10">
    <property type="entry name" value="Spore Coat Polysaccharide Biosynthesis Protein SpsA, Chain A"/>
    <property type="match status" value="1"/>
</dbReference>
<dbReference type="Pfam" id="PF00535">
    <property type="entry name" value="Glycos_transf_2"/>
    <property type="match status" value="1"/>
</dbReference>
<dbReference type="GO" id="GO:0005886">
    <property type="term" value="C:plasma membrane"/>
    <property type="evidence" value="ECO:0007669"/>
    <property type="project" value="UniProtKB-SubCell"/>
</dbReference>
<dbReference type="AlphaFoldDB" id="A0AAD5DMC9"/>
<keyword evidence="3" id="KW-0328">Glycosyltransferase</keyword>
<feature type="domain" description="Glycosyltransferase 2-like" evidence="6">
    <location>
        <begin position="82"/>
        <end position="204"/>
    </location>
</feature>
<evidence type="ECO:0000256" key="2">
    <source>
        <dbReference type="ARBA" id="ARBA00022475"/>
    </source>
</evidence>
<keyword evidence="4" id="KW-0808">Transferase</keyword>
<dbReference type="SUPFAM" id="SSF53448">
    <property type="entry name" value="Nucleotide-diphospho-sugar transferases"/>
    <property type="match status" value="1"/>
</dbReference>
<dbReference type="GO" id="GO:0016757">
    <property type="term" value="F:glycosyltransferase activity"/>
    <property type="evidence" value="ECO:0007669"/>
    <property type="project" value="UniProtKB-KW"/>
</dbReference>
<evidence type="ECO:0000256" key="3">
    <source>
        <dbReference type="ARBA" id="ARBA00022676"/>
    </source>
</evidence>
<evidence type="ECO:0000259" key="6">
    <source>
        <dbReference type="Pfam" id="PF00535"/>
    </source>
</evidence>
<proteinExistence type="predicted"/>
<dbReference type="InterPro" id="IPR001173">
    <property type="entry name" value="Glyco_trans_2-like"/>
</dbReference>
<evidence type="ECO:0000256" key="5">
    <source>
        <dbReference type="ARBA" id="ARBA00023136"/>
    </source>
</evidence>
<organism evidence="7 8">
    <name type="scientific">Chlorella ohadii</name>
    <dbReference type="NCBI Taxonomy" id="2649997"/>
    <lineage>
        <taxon>Eukaryota</taxon>
        <taxon>Viridiplantae</taxon>
        <taxon>Chlorophyta</taxon>
        <taxon>core chlorophytes</taxon>
        <taxon>Trebouxiophyceae</taxon>
        <taxon>Chlorellales</taxon>
        <taxon>Chlorellaceae</taxon>
        <taxon>Chlorella clade</taxon>
        <taxon>Chlorella</taxon>
    </lineage>
</organism>
<keyword evidence="5" id="KW-0472">Membrane</keyword>
<comment type="caution">
    <text evidence="7">The sequence shown here is derived from an EMBL/GenBank/DDBJ whole genome shotgun (WGS) entry which is preliminary data.</text>
</comment>
<dbReference type="CDD" id="cd02522">
    <property type="entry name" value="GT_2_like_a"/>
    <property type="match status" value="1"/>
</dbReference>